<sequence length="168" mass="18131">MINNAKDVTKKDSLCVYPSSPSSALGIVAALFILAEQIVISAATYCFCCCGLRCSARCTVISSLLFFIGSWFTFLVTFIGLIYTAILDNTSFLAKTYTRGNSDSCGVGNENLFLGAAYWCIISTVVGLVSYAFWACGAAKTNNNNQGRAFDHEHGVAMGEPQMQQPKE</sequence>
<dbReference type="Proteomes" id="UP000596660">
    <property type="component" value="Unplaced"/>
</dbReference>
<dbReference type="PANTHER" id="PTHR31769">
    <property type="entry name" value="OS07G0462200 PROTEIN-RELATED"/>
    <property type="match status" value="1"/>
</dbReference>
<keyword evidence="5 7" id="KW-0472">Membrane</keyword>
<keyword evidence="3" id="KW-0732">Signal</keyword>
<dbReference type="AlphaFoldDB" id="A0A803MUN8"/>
<feature type="transmembrane region" description="Helical" evidence="7">
    <location>
        <begin position="27"/>
        <end position="52"/>
    </location>
</feature>
<keyword evidence="2 7" id="KW-0812">Transmembrane</keyword>
<evidence type="ECO:0000256" key="5">
    <source>
        <dbReference type="ARBA" id="ARBA00023136"/>
    </source>
</evidence>
<evidence type="ECO:0000313" key="9">
    <source>
        <dbReference type="Proteomes" id="UP000596660"/>
    </source>
</evidence>
<dbReference type="Pfam" id="PF06749">
    <property type="entry name" value="DUF1218"/>
    <property type="match status" value="1"/>
</dbReference>
<organism evidence="8 9">
    <name type="scientific">Chenopodium quinoa</name>
    <name type="common">Quinoa</name>
    <dbReference type="NCBI Taxonomy" id="63459"/>
    <lineage>
        <taxon>Eukaryota</taxon>
        <taxon>Viridiplantae</taxon>
        <taxon>Streptophyta</taxon>
        <taxon>Embryophyta</taxon>
        <taxon>Tracheophyta</taxon>
        <taxon>Spermatophyta</taxon>
        <taxon>Magnoliopsida</taxon>
        <taxon>eudicotyledons</taxon>
        <taxon>Gunneridae</taxon>
        <taxon>Pentapetalae</taxon>
        <taxon>Caryophyllales</taxon>
        <taxon>Chenopodiaceae</taxon>
        <taxon>Chenopodioideae</taxon>
        <taxon>Atripliceae</taxon>
        <taxon>Chenopodium</taxon>
    </lineage>
</organism>
<dbReference type="EnsemblPlants" id="AUR62035550-RA">
    <property type="protein sequence ID" value="AUR62035550-RA:cds"/>
    <property type="gene ID" value="AUR62035550"/>
</dbReference>
<proteinExistence type="inferred from homology"/>
<dbReference type="GO" id="GO:0012505">
    <property type="term" value="C:endomembrane system"/>
    <property type="evidence" value="ECO:0007669"/>
    <property type="project" value="UniProtKB-SubCell"/>
</dbReference>
<comment type="similarity">
    <text evidence="6">Belongs to the DESIGUAL family.</text>
</comment>
<feature type="transmembrane region" description="Helical" evidence="7">
    <location>
        <begin position="64"/>
        <end position="86"/>
    </location>
</feature>
<protein>
    <submittedName>
        <fullName evidence="8">Uncharacterized protein</fullName>
    </submittedName>
</protein>
<keyword evidence="9" id="KW-1185">Reference proteome</keyword>
<dbReference type="OMA" id="CWCVIST"/>
<dbReference type="InterPro" id="IPR009606">
    <property type="entry name" value="DEAL/Modifying_wall_lignin1/2"/>
</dbReference>
<evidence type="ECO:0000313" key="8">
    <source>
        <dbReference type="EnsemblPlants" id="AUR62035550-RA:cds"/>
    </source>
</evidence>
<evidence type="ECO:0000256" key="7">
    <source>
        <dbReference type="SAM" id="Phobius"/>
    </source>
</evidence>
<evidence type="ECO:0000256" key="1">
    <source>
        <dbReference type="ARBA" id="ARBA00004127"/>
    </source>
</evidence>
<accession>A0A803MUN8</accession>
<name>A0A803MUN8_CHEQI</name>
<reference evidence="8" key="2">
    <citation type="submission" date="2021-03" db="UniProtKB">
        <authorList>
            <consortium name="EnsemblPlants"/>
        </authorList>
    </citation>
    <scope>IDENTIFICATION</scope>
</reference>
<evidence type="ECO:0000256" key="3">
    <source>
        <dbReference type="ARBA" id="ARBA00022729"/>
    </source>
</evidence>
<dbReference type="Gramene" id="AUR62035550-RA">
    <property type="protein sequence ID" value="AUR62035550-RA:cds"/>
    <property type="gene ID" value="AUR62035550"/>
</dbReference>
<keyword evidence="4 7" id="KW-1133">Transmembrane helix</keyword>
<evidence type="ECO:0000256" key="6">
    <source>
        <dbReference type="ARBA" id="ARBA00029467"/>
    </source>
</evidence>
<dbReference type="InterPro" id="IPR052222">
    <property type="entry name" value="DESIGUAL"/>
</dbReference>
<reference evidence="8" key="1">
    <citation type="journal article" date="2017" name="Nature">
        <title>The genome of Chenopodium quinoa.</title>
        <authorList>
            <person name="Jarvis D.E."/>
            <person name="Ho Y.S."/>
            <person name="Lightfoot D.J."/>
            <person name="Schmoeckel S.M."/>
            <person name="Li B."/>
            <person name="Borm T.J.A."/>
            <person name="Ohyanagi H."/>
            <person name="Mineta K."/>
            <person name="Michell C.T."/>
            <person name="Saber N."/>
            <person name="Kharbatia N.M."/>
            <person name="Rupper R.R."/>
            <person name="Sharp A.R."/>
            <person name="Dally N."/>
            <person name="Boughton B.A."/>
            <person name="Woo Y.H."/>
            <person name="Gao G."/>
            <person name="Schijlen E.G.W.M."/>
            <person name="Guo X."/>
            <person name="Momin A.A."/>
            <person name="Negrao S."/>
            <person name="Al-Babili S."/>
            <person name="Gehring C."/>
            <person name="Roessner U."/>
            <person name="Jung C."/>
            <person name="Murphy K."/>
            <person name="Arold S.T."/>
            <person name="Gojobori T."/>
            <person name="van der Linden C.G."/>
            <person name="van Loo E.N."/>
            <person name="Jellen E.N."/>
            <person name="Maughan P.J."/>
            <person name="Tester M."/>
        </authorList>
    </citation>
    <scope>NUCLEOTIDE SEQUENCE [LARGE SCALE GENOMIC DNA]</scope>
    <source>
        <strain evidence="8">cv. PI 614886</strain>
    </source>
</reference>
<evidence type="ECO:0000256" key="2">
    <source>
        <dbReference type="ARBA" id="ARBA00022692"/>
    </source>
</evidence>
<comment type="subcellular location">
    <subcellularLocation>
        <location evidence="1">Endomembrane system</location>
        <topology evidence="1">Multi-pass membrane protein</topology>
    </subcellularLocation>
</comment>
<feature type="transmembrane region" description="Helical" evidence="7">
    <location>
        <begin position="116"/>
        <end position="136"/>
    </location>
</feature>
<evidence type="ECO:0000256" key="4">
    <source>
        <dbReference type="ARBA" id="ARBA00022989"/>
    </source>
</evidence>